<proteinExistence type="predicted"/>
<comment type="caution">
    <text evidence="1">The sequence shown here is derived from an EMBL/GenBank/DDBJ whole genome shotgun (WGS) entry which is preliminary data.</text>
</comment>
<keyword evidence="2" id="KW-1185">Reference proteome</keyword>
<evidence type="ECO:0000313" key="2">
    <source>
        <dbReference type="Proteomes" id="UP000309997"/>
    </source>
</evidence>
<accession>A0ACC4BIJ0</accession>
<name>A0ACC4BIJ0_POPAL</name>
<evidence type="ECO:0000313" key="1">
    <source>
        <dbReference type="EMBL" id="KAL3578413.1"/>
    </source>
</evidence>
<dbReference type="EMBL" id="RCHU02000010">
    <property type="protein sequence ID" value="KAL3578413.1"/>
    <property type="molecule type" value="Genomic_DNA"/>
</dbReference>
<sequence length="215" mass="24456">MMNLVRSMLTEKKIPKSFWAEAVNWIIYVLNRCPTNAVKYMTPEEVWTGIKPSVEHFRVFGCVAHVHIPNARRTKLEDKSVCCILLGVSEESKGYKLYDPATKRIVTSRDIIFEEEKHWDWDISHKEELQMDLEWGGEGATDGENANISRNAEAIENNTTDSGAESVLNGIEGSSNAHINTIYEEGVNLNTRRETIMPSWMRDYVSGEGLSEEET</sequence>
<organism evidence="1 2">
    <name type="scientific">Populus alba</name>
    <name type="common">White poplar</name>
    <dbReference type="NCBI Taxonomy" id="43335"/>
    <lineage>
        <taxon>Eukaryota</taxon>
        <taxon>Viridiplantae</taxon>
        <taxon>Streptophyta</taxon>
        <taxon>Embryophyta</taxon>
        <taxon>Tracheophyta</taxon>
        <taxon>Spermatophyta</taxon>
        <taxon>Magnoliopsida</taxon>
        <taxon>eudicotyledons</taxon>
        <taxon>Gunneridae</taxon>
        <taxon>Pentapetalae</taxon>
        <taxon>rosids</taxon>
        <taxon>fabids</taxon>
        <taxon>Malpighiales</taxon>
        <taxon>Salicaceae</taxon>
        <taxon>Saliceae</taxon>
        <taxon>Populus</taxon>
    </lineage>
</organism>
<gene>
    <name evidence="1" type="ORF">D5086_019917</name>
</gene>
<reference evidence="1 2" key="1">
    <citation type="journal article" date="2024" name="Plant Biotechnol. J.">
        <title>Genome and CRISPR/Cas9 system of a widespread forest tree (Populus alba) in the world.</title>
        <authorList>
            <person name="Liu Y.J."/>
            <person name="Jiang P.F."/>
            <person name="Han X.M."/>
            <person name="Li X.Y."/>
            <person name="Wang H.M."/>
            <person name="Wang Y.J."/>
            <person name="Wang X.X."/>
            <person name="Zeng Q.Y."/>
        </authorList>
    </citation>
    <scope>NUCLEOTIDE SEQUENCE [LARGE SCALE GENOMIC DNA]</scope>
    <source>
        <strain evidence="2">cv. PAL-ZL1</strain>
    </source>
</reference>
<dbReference type="Proteomes" id="UP000309997">
    <property type="component" value="Unassembled WGS sequence"/>
</dbReference>
<protein>
    <submittedName>
        <fullName evidence="1">Uncharacterized protein</fullName>
    </submittedName>
</protein>